<keyword evidence="3" id="KW-0732">Signal</keyword>
<dbReference type="InterPro" id="IPR051043">
    <property type="entry name" value="Sulfatase_Mod_Factor_Kinase"/>
</dbReference>
<feature type="region of interest" description="Disordered" evidence="2">
    <location>
        <begin position="363"/>
        <end position="385"/>
    </location>
</feature>
<evidence type="ECO:0000313" key="5">
    <source>
        <dbReference type="EMBL" id="MBD8526313.1"/>
    </source>
</evidence>
<name>A0AAW3ZKQ7_9GAMM</name>
<dbReference type="RefSeq" id="WP_192029734.1">
    <property type="nucleotide sequence ID" value="NZ_JACYTR010000020.1"/>
</dbReference>
<feature type="coiled-coil region" evidence="1">
    <location>
        <begin position="305"/>
        <end position="332"/>
    </location>
</feature>
<feature type="compositionally biased region" description="Basic and acidic residues" evidence="2">
    <location>
        <begin position="56"/>
        <end position="68"/>
    </location>
</feature>
<feature type="region of interest" description="Disordered" evidence="2">
    <location>
        <begin position="24"/>
        <end position="90"/>
    </location>
</feature>
<accession>A0AAW3ZKQ7</accession>
<gene>
    <name evidence="5" type="ORF">IFO71_11250</name>
</gene>
<dbReference type="PROSITE" id="PS51257">
    <property type="entry name" value="PROKAR_LIPOPROTEIN"/>
    <property type="match status" value="1"/>
</dbReference>
<dbReference type="InterPro" id="IPR042095">
    <property type="entry name" value="SUMF_sf"/>
</dbReference>
<protein>
    <submittedName>
        <fullName evidence="5">SUMF1/EgtB/PvdO family nonheme iron enzyme</fullName>
    </submittedName>
</protein>
<evidence type="ECO:0000256" key="3">
    <source>
        <dbReference type="SAM" id="SignalP"/>
    </source>
</evidence>
<evidence type="ECO:0000259" key="4">
    <source>
        <dbReference type="Pfam" id="PF03781"/>
    </source>
</evidence>
<feature type="domain" description="Sulfatase-modifying factor enzyme-like" evidence="4">
    <location>
        <begin position="354"/>
        <end position="627"/>
    </location>
</feature>
<dbReference type="InterPro" id="IPR011990">
    <property type="entry name" value="TPR-like_helical_dom_sf"/>
</dbReference>
<dbReference type="GO" id="GO:0120147">
    <property type="term" value="F:formylglycine-generating oxidase activity"/>
    <property type="evidence" value="ECO:0007669"/>
    <property type="project" value="TreeGrafter"/>
</dbReference>
<keyword evidence="6" id="KW-1185">Reference proteome</keyword>
<evidence type="ECO:0000313" key="6">
    <source>
        <dbReference type="Proteomes" id="UP000613768"/>
    </source>
</evidence>
<dbReference type="InterPro" id="IPR005532">
    <property type="entry name" value="SUMF_dom"/>
</dbReference>
<feature type="compositionally biased region" description="Basic and acidic residues" evidence="2">
    <location>
        <begin position="371"/>
        <end position="383"/>
    </location>
</feature>
<reference evidence="5 6" key="1">
    <citation type="submission" date="2020-09" db="EMBL/GenBank/DDBJ databases">
        <title>Pseudoxanthomonas sp. CAU 1598 isolated from sand of Yaerae Beach.</title>
        <authorList>
            <person name="Kim W."/>
        </authorList>
    </citation>
    <scope>NUCLEOTIDE SEQUENCE [LARGE SCALE GENOMIC DNA]</scope>
    <source>
        <strain evidence="5 6">CAU 1598</strain>
    </source>
</reference>
<dbReference type="PANTHER" id="PTHR23150:SF35">
    <property type="entry name" value="BLL6746 PROTEIN"/>
    <property type="match status" value="1"/>
</dbReference>
<dbReference type="AlphaFoldDB" id="A0AAW3ZKQ7"/>
<sequence>MRNSVIKGLLASAIAASLLTACGSDEKPAEQADQAAAETPAATDTPSDASATPPAEEGRTRDLRKRLMDSTSQQDEWVPELVATPGESSADILRRAGDAERAGRLEQGENNALSLYLSVLEREPDNAEAKAGVDKVVATLVERGEQVLVQARFNEATRLAQVVSRLRPDDPAVQAFKAKVDAGREIGLLIGQAERLAASGRTVEPAGDNALAIYREILRTNPGNVAAEQGIANLERGLIDQAVKAAEGGDYERAQTFLADAGKVNPGSSAVQNASARVVELRGEVTAPLVAEANAAIDAKDFDRAAQLIAQIEAVSAQARGLEDLRRKLQSARDALTLKPGQGFSDAMSSGGRGPEMVVIPAGNFMQGSPDNERDRKSNEGPQRRVTIARPFALARTEMTIDQFRAFVNATGYTPTSTTSGSSTVYDERTGAMSERQGVDWKMNHSGNPAGGNLPVVHISWTDAKAYVDWLAKETGKSYRLPSESEYEYAQRAGSSSMYPWGNDEPDRVVGNLTGEDDRSATGRKWVNAFDNYDDGHWGPAPVRTFEANRFGLYDMVGNVSEWVEDCWHENYQRAPTDGAAWVNEGCNRRVIRGASWASAPDQVRSAVRLTAGASYTNPRLGFRVARDM</sequence>
<feature type="compositionally biased region" description="Low complexity" evidence="2">
    <location>
        <begin position="31"/>
        <end position="55"/>
    </location>
</feature>
<organism evidence="5 6">
    <name type="scientific">Pseudomarimonas arenosa</name>
    <dbReference type="NCBI Taxonomy" id="2774145"/>
    <lineage>
        <taxon>Bacteria</taxon>
        <taxon>Pseudomonadati</taxon>
        <taxon>Pseudomonadota</taxon>
        <taxon>Gammaproteobacteria</taxon>
        <taxon>Lysobacterales</taxon>
        <taxon>Lysobacteraceae</taxon>
        <taxon>Pseudomarimonas</taxon>
    </lineage>
</organism>
<dbReference type="InterPro" id="IPR016187">
    <property type="entry name" value="CTDL_fold"/>
</dbReference>
<dbReference type="Pfam" id="PF03781">
    <property type="entry name" value="FGE-sulfatase"/>
    <property type="match status" value="1"/>
</dbReference>
<dbReference type="Gene3D" id="3.90.1580.10">
    <property type="entry name" value="paralog of FGE (formylglycine-generating enzyme)"/>
    <property type="match status" value="1"/>
</dbReference>
<dbReference type="PANTHER" id="PTHR23150">
    <property type="entry name" value="SULFATASE MODIFYING FACTOR 1, 2"/>
    <property type="match status" value="1"/>
</dbReference>
<evidence type="ECO:0000256" key="2">
    <source>
        <dbReference type="SAM" id="MobiDB-lite"/>
    </source>
</evidence>
<feature type="signal peptide" evidence="3">
    <location>
        <begin position="1"/>
        <end position="23"/>
    </location>
</feature>
<dbReference type="Proteomes" id="UP000613768">
    <property type="component" value="Unassembled WGS sequence"/>
</dbReference>
<proteinExistence type="predicted"/>
<comment type="caution">
    <text evidence="5">The sequence shown here is derived from an EMBL/GenBank/DDBJ whole genome shotgun (WGS) entry which is preliminary data.</text>
</comment>
<dbReference type="EMBL" id="JACYTR010000020">
    <property type="protein sequence ID" value="MBD8526313.1"/>
    <property type="molecule type" value="Genomic_DNA"/>
</dbReference>
<dbReference type="Gene3D" id="1.25.40.10">
    <property type="entry name" value="Tetratricopeptide repeat domain"/>
    <property type="match status" value="1"/>
</dbReference>
<dbReference type="SUPFAM" id="SSF56436">
    <property type="entry name" value="C-type lectin-like"/>
    <property type="match status" value="1"/>
</dbReference>
<keyword evidence="1" id="KW-0175">Coiled coil</keyword>
<feature type="chain" id="PRO_5043856711" evidence="3">
    <location>
        <begin position="24"/>
        <end position="629"/>
    </location>
</feature>
<evidence type="ECO:0000256" key="1">
    <source>
        <dbReference type="SAM" id="Coils"/>
    </source>
</evidence>